<evidence type="ECO:0000256" key="1">
    <source>
        <dbReference type="SAM" id="Phobius"/>
    </source>
</evidence>
<gene>
    <name evidence="2" type="ORF">OSR52_06905</name>
</gene>
<dbReference type="EMBL" id="JAPMUA010000002">
    <property type="protein sequence ID" value="MDG3585595.1"/>
    <property type="molecule type" value="Genomic_DNA"/>
</dbReference>
<feature type="transmembrane region" description="Helical" evidence="1">
    <location>
        <begin position="23"/>
        <end position="43"/>
    </location>
</feature>
<keyword evidence="1" id="KW-1133">Transmembrane helix</keyword>
<dbReference type="RefSeq" id="WP_277899143.1">
    <property type="nucleotide sequence ID" value="NZ_JAPMUA010000002.1"/>
</dbReference>
<name>A0ABT6FQU1_9FLAO</name>
<accession>A0ABT6FQU1</accession>
<organism evidence="2 3">
    <name type="scientific">Galbibacter pacificus</name>
    <dbReference type="NCBI Taxonomy" id="2996052"/>
    <lineage>
        <taxon>Bacteria</taxon>
        <taxon>Pseudomonadati</taxon>
        <taxon>Bacteroidota</taxon>
        <taxon>Flavobacteriia</taxon>
        <taxon>Flavobacteriales</taxon>
        <taxon>Flavobacteriaceae</taxon>
        <taxon>Galbibacter</taxon>
    </lineage>
</organism>
<keyword evidence="1" id="KW-0472">Membrane</keyword>
<proteinExistence type="predicted"/>
<keyword evidence="3" id="KW-1185">Reference proteome</keyword>
<protein>
    <recommendedName>
        <fullName evidence="4">Flap endonuclease-1-like 5' DNA nuclease</fullName>
    </recommendedName>
</protein>
<keyword evidence="1" id="KW-0812">Transmembrane</keyword>
<reference evidence="2" key="1">
    <citation type="submission" date="2022-11" db="EMBL/GenBank/DDBJ databases">
        <title>High-quality draft genome sequence of Galbibacter sp. strain CMA-7.</title>
        <authorList>
            <person name="Wei L."/>
            <person name="Dong C."/>
            <person name="Shao Z."/>
        </authorList>
    </citation>
    <scope>NUCLEOTIDE SEQUENCE</scope>
    <source>
        <strain evidence="2">CMA-7</strain>
    </source>
</reference>
<dbReference type="Proteomes" id="UP001153642">
    <property type="component" value="Unassembled WGS sequence"/>
</dbReference>
<evidence type="ECO:0008006" key="4">
    <source>
        <dbReference type="Google" id="ProtNLM"/>
    </source>
</evidence>
<evidence type="ECO:0000313" key="2">
    <source>
        <dbReference type="EMBL" id="MDG3585595.1"/>
    </source>
</evidence>
<sequence>MIKLTLFLLQIDSTPLFKIDNNNHLYIFIAGLVIAFIIGYRIGYSIKKHAHKSELEKCMLEKTRLSNHLKKEPLSFTEDNTIKAIQTRGRSGMALDTDIKVATVKKQKITKKLDFSKIGVATEANKDDLKRIEGIGPFIEKKLNSIGLFKYDQLSRLTDDDIEVVTELIEFFPGRIKRDDWKGKAQKLKEENTKKV</sequence>
<evidence type="ECO:0000313" key="3">
    <source>
        <dbReference type="Proteomes" id="UP001153642"/>
    </source>
</evidence>
<comment type="caution">
    <text evidence="2">The sequence shown here is derived from an EMBL/GenBank/DDBJ whole genome shotgun (WGS) entry which is preliminary data.</text>
</comment>